<organism evidence="2 3">
    <name type="scientific">Pleurodeles waltl</name>
    <name type="common">Iberian ribbed newt</name>
    <dbReference type="NCBI Taxonomy" id="8319"/>
    <lineage>
        <taxon>Eukaryota</taxon>
        <taxon>Metazoa</taxon>
        <taxon>Chordata</taxon>
        <taxon>Craniata</taxon>
        <taxon>Vertebrata</taxon>
        <taxon>Euteleostomi</taxon>
        <taxon>Amphibia</taxon>
        <taxon>Batrachia</taxon>
        <taxon>Caudata</taxon>
        <taxon>Salamandroidea</taxon>
        <taxon>Salamandridae</taxon>
        <taxon>Pleurodelinae</taxon>
        <taxon>Pleurodeles</taxon>
    </lineage>
</organism>
<evidence type="ECO:0000313" key="3">
    <source>
        <dbReference type="Proteomes" id="UP001066276"/>
    </source>
</evidence>
<evidence type="ECO:0000313" key="2">
    <source>
        <dbReference type="EMBL" id="KAJ1199095.1"/>
    </source>
</evidence>
<reference evidence="2" key="1">
    <citation type="journal article" date="2022" name="bioRxiv">
        <title>Sequencing and chromosome-scale assembly of the giantPleurodeles waltlgenome.</title>
        <authorList>
            <person name="Brown T."/>
            <person name="Elewa A."/>
            <person name="Iarovenko S."/>
            <person name="Subramanian E."/>
            <person name="Araus A.J."/>
            <person name="Petzold A."/>
            <person name="Susuki M."/>
            <person name="Suzuki K.-i.T."/>
            <person name="Hayashi T."/>
            <person name="Toyoda A."/>
            <person name="Oliveira C."/>
            <person name="Osipova E."/>
            <person name="Leigh N.D."/>
            <person name="Simon A."/>
            <person name="Yun M.H."/>
        </authorList>
    </citation>
    <scope>NUCLEOTIDE SEQUENCE</scope>
    <source>
        <strain evidence="2">20211129_DDA</strain>
        <tissue evidence="2">Liver</tissue>
    </source>
</reference>
<name>A0AAV7VFU8_PLEWA</name>
<dbReference type="Proteomes" id="UP001066276">
    <property type="component" value="Chromosome 2_1"/>
</dbReference>
<sequence length="105" mass="11645">MPTPLHRIFKCVSCPSPSRPEPLQSLTLLRVGHQDHVRPRLGAKSWAATPLTPRTGVIRLTSSPVDDSPSISILHHPPVVEAGHSVPVQRRLPRPEDRRPADHRS</sequence>
<feature type="compositionally biased region" description="Low complexity" evidence="1">
    <location>
        <begin position="62"/>
        <end position="73"/>
    </location>
</feature>
<feature type="region of interest" description="Disordered" evidence="1">
    <location>
        <begin position="61"/>
        <end position="105"/>
    </location>
</feature>
<comment type="caution">
    <text evidence="2">The sequence shown here is derived from an EMBL/GenBank/DDBJ whole genome shotgun (WGS) entry which is preliminary data.</text>
</comment>
<proteinExistence type="predicted"/>
<evidence type="ECO:0000256" key="1">
    <source>
        <dbReference type="SAM" id="MobiDB-lite"/>
    </source>
</evidence>
<accession>A0AAV7VFU8</accession>
<dbReference type="AlphaFoldDB" id="A0AAV7VFU8"/>
<dbReference type="EMBL" id="JANPWB010000003">
    <property type="protein sequence ID" value="KAJ1199095.1"/>
    <property type="molecule type" value="Genomic_DNA"/>
</dbReference>
<feature type="compositionally biased region" description="Basic and acidic residues" evidence="1">
    <location>
        <begin position="93"/>
        <end position="105"/>
    </location>
</feature>
<gene>
    <name evidence="2" type="ORF">NDU88_002933</name>
</gene>
<protein>
    <submittedName>
        <fullName evidence="2">Uncharacterized protein</fullName>
    </submittedName>
</protein>
<keyword evidence="3" id="KW-1185">Reference proteome</keyword>